<feature type="domain" description="Autophagy-related protein 16" evidence="4">
    <location>
        <begin position="8"/>
        <end position="190"/>
    </location>
</feature>
<dbReference type="EMBL" id="CAUH01005390">
    <property type="protein sequence ID" value="CCU81713.1"/>
    <property type="molecule type" value="Genomic_DNA"/>
</dbReference>
<dbReference type="Pfam" id="PF08614">
    <property type="entry name" value="ATG16"/>
    <property type="match status" value="1"/>
</dbReference>
<dbReference type="InParanoid" id="N1JEP5"/>
<accession>N1JEP5</accession>
<proteinExistence type="inferred from homology"/>
<keyword evidence="6" id="KW-1185">Reference proteome</keyword>
<dbReference type="Gene3D" id="1.20.5.170">
    <property type="match status" value="1"/>
</dbReference>
<comment type="caution">
    <text evidence="5">The sequence shown here is derived from an EMBL/GenBank/DDBJ whole genome shotgun (WGS) entry which is preliminary data.</text>
</comment>
<reference evidence="5 6" key="1">
    <citation type="journal article" date="2010" name="Science">
        <title>Genome expansion and gene loss in powdery mildew fungi reveal tradeoffs in extreme parasitism.</title>
        <authorList>
            <person name="Spanu P.D."/>
            <person name="Abbott J.C."/>
            <person name="Amselem J."/>
            <person name="Burgis T.A."/>
            <person name="Soanes D.M."/>
            <person name="Stueber K."/>
            <person name="Ver Loren van Themaat E."/>
            <person name="Brown J.K.M."/>
            <person name="Butcher S.A."/>
            <person name="Gurr S.J."/>
            <person name="Lebrun M.-H."/>
            <person name="Ridout C.J."/>
            <person name="Schulze-Lefert P."/>
            <person name="Talbot N.J."/>
            <person name="Ahmadinejad N."/>
            <person name="Ametz C."/>
            <person name="Barton G.R."/>
            <person name="Benjdia M."/>
            <person name="Bidzinski P."/>
            <person name="Bindschedler L.V."/>
            <person name="Both M."/>
            <person name="Brewer M.T."/>
            <person name="Cadle-Davidson L."/>
            <person name="Cadle-Davidson M.M."/>
            <person name="Collemare J."/>
            <person name="Cramer R."/>
            <person name="Frenkel O."/>
            <person name="Godfrey D."/>
            <person name="Harriman J."/>
            <person name="Hoede C."/>
            <person name="King B.C."/>
            <person name="Klages S."/>
            <person name="Kleemann J."/>
            <person name="Knoll D."/>
            <person name="Koti P.S."/>
            <person name="Kreplak J."/>
            <person name="Lopez-Ruiz F.J."/>
            <person name="Lu X."/>
            <person name="Maekawa T."/>
            <person name="Mahanil S."/>
            <person name="Micali C."/>
            <person name="Milgroom M.G."/>
            <person name="Montana G."/>
            <person name="Noir S."/>
            <person name="O'Connell R.J."/>
            <person name="Oberhaensli S."/>
            <person name="Parlange F."/>
            <person name="Pedersen C."/>
            <person name="Quesneville H."/>
            <person name="Reinhardt R."/>
            <person name="Rott M."/>
            <person name="Sacristan S."/>
            <person name="Schmidt S.M."/>
            <person name="Schoen M."/>
            <person name="Skamnioti P."/>
            <person name="Sommer H."/>
            <person name="Stephens A."/>
            <person name="Takahara H."/>
            <person name="Thordal-Christensen H."/>
            <person name="Vigouroux M."/>
            <person name="Wessling R."/>
            <person name="Wicker T."/>
            <person name="Panstruga R."/>
        </authorList>
    </citation>
    <scope>NUCLEOTIDE SEQUENCE [LARGE SCALE GENOMIC DNA]</scope>
    <source>
        <strain evidence="5">DH14</strain>
    </source>
</reference>
<dbReference type="STRING" id="546991.N1JEP5"/>
<dbReference type="eggNOG" id="ENOG502S5CU">
    <property type="taxonomic scope" value="Eukaryota"/>
</dbReference>
<dbReference type="CDD" id="cd22887">
    <property type="entry name" value="Atg16_CCD"/>
    <property type="match status" value="1"/>
</dbReference>
<dbReference type="InterPro" id="IPR013923">
    <property type="entry name" value="Autophagy-rel_prot_16_dom"/>
</dbReference>
<evidence type="ECO:0000259" key="4">
    <source>
        <dbReference type="Pfam" id="PF08614"/>
    </source>
</evidence>
<evidence type="ECO:0000256" key="3">
    <source>
        <dbReference type="SAM" id="MobiDB-lite"/>
    </source>
</evidence>
<feature type="compositionally biased region" description="Polar residues" evidence="3">
    <location>
        <begin position="46"/>
        <end position="59"/>
    </location>
</feature>
<dbReference type="HOGENOM" id="CLU_082752_0_0_1"/>
<organism evidence="5 6">
    <name type="scientific">Blumeria graminis f. sp. hordei (strain DH14)</name>
    <name type="common">Barley powdery mildew</name>
    <name type="synonym">Oidium monilioides f. sp. hordei</name>
    <dbReference type="NCBI Taxonomy" id="546991"/>
    <lineage>
        <taxon>Eukaryota</taxon>
        <taxon>Fungi</taxon>
        <taxon>Dikarya</taxon>
        <taxon>Ascomycota</taxon>
        <taxon>Pezizomycotina</taxon>
        <taxon>Leotiomycetes</taxon>
        <taxon>Erysiphales</taxon>
        <taxon>Erysiphaceae</taxon>
        <taxon>Blumeria</taxon>
        <taxon>Blumeria hordei</taxon>
    </lineage>
</organism>
<dbReference type="OrthoDB" id="8949486at2759"/>
<feature type="coiled-coil region" evidence="2">
    <location>
        <begin position="87"/>
        <end position="177"/>
    </location>
</feature>
<dbReference type="AlphaFoldDB" id="N1JEP5"/>
<name>N1JEP5_BLUG1</name>
<comment type="similarity">
    <text evidence="1">Belongs to the ATG16 family.</text>
</comment>
<keyword evidence="2" id="KW-0175">Coiled coil</keyword>
<gene>
    <name evidence="5" type="ORF">BGHDH14_bgh00491</name>
</gene>
<protein>
    <submittedName>
        <fullName evidence="5">Autophagy protein 16</fullName>
    </submittedName>
</protein>
<evidence type="ECO:0000256" key="2">
    <source>
        <dbReference type="SAM" id="Coils"/>
    </source>
</evidence>
<sequence>MSSWRDKYFQALRESEQKRQANYTQIDDNLIEAFTNLLERTSALETQRANTRQAIQSNKPPRDSDPLPANEEILQSRSDLAEAIRSNGQLQSRIKTIEVELLKLRAKTKSDLSIIKELHAQQNSLKQKLNDRDEELRGKTKLLDDVHDEIVALHLQLNLSEQRAKNLLTENKSLIDRWLISKSHEADEMNKRLHD</sequence>
<evidence type="ECO:0000313" key="5">
    <source>
        <dbReference type="EMBL" id="CCU81713.1"/>
    </source>
</evidence>
<evidence type="ECO:0000256" key="1">
    <source>
        <dbReference type="ARBA" id="ARBA00005331"/>
    </source>
</evidence>
<evidence type="ECO:0000313" key="6">
    <source>
        <dbReference type="Proteomes" id="UP000015441"/>
    </source>
</evidence>
<dbReference type="Proteomes" id="UP000015441">
    <property type="component" value="Unassembled WGS sequence"/>
</dbReference>
<feature type="region of interest" description="Disordered" evidence="3">
    <location>
        <begin position="46"/>
        <end position="69"/>
    </location>
</feature>